<name>W7HVQ7_9PEZI</name>
<organism evidence="3 4">
    <name type="scientific">Drechslerella stenobrocha 248</name>
    <dbReference type="NCBI Taxonomy" id="1043628"/>
    <lineage>
        <taxon>Eukaryota</taxon>
        <taxon>Fungi</taxon>
        <taxon>Dikarya</taxon>
        <taxon>Ascomycota</taxon>
        <taxon>Pezizomycotina</taxon>
        <taxon>Orbiliomycetes</taxon>
        <taxon>Orbiliales</taxon>
        <taxon>Orbiliaceae</taxon>
        <taxon>Drechslerella</taxon>
    </lineage>
</organism>
<feature type="compositionally biased region" description="Basic and acidic residues" evidence="1">
    <location>
        <begin position="207"/>
        <end position="232"/>
    </location>
</feature>
<evidence type="ECO:0000256" key="1">
    <source>
        <dbReference type="SAM" id="MobiDB-lite"/>
    </source>
</evidence>
<keyword evidence="2" id="KW-0812">Transmembrane</keyword>
<keyword evidence="2" id="KW-1133">Transmembrane helix</keyword>
<gene>
    <name evidence="3" type="ORF">DRE_07194</name>
</gene>
<reference evidence="3 4" key="1">
    <citation type="submission" date="2013-05" db="EMBL/GenBank/DDBJ databases">
        <title>Drechslerella stenobrocha genome reveals carnivorous origination and mechanical trapping mechanism of predatory fungi.</title>
        <authorList>
            <person name="Liu X."/>
            <person name="Zhang W."/>
            <person name="Liu K."/>
        </authorList>
    </citation>
    <scope>NUCLEOTIDE SEQUENCE [LARGE SCALE GENOMIC DNA]</scope>
    <source>
        <strain evidence="3 4">248</strain>
    </source>
</reference>
<feature type="compositionally biased region" description="Basic and acidic residues" evidence="1">
    <location>
        <begin position="101"/>
        <end position="164"/>
    </location>
</feature>
<evidence type="ECO:0000313" key="3">
    <source>
        <dbReference type="EMBL" id="EWC44137.1"/>
    </source>
</evidence>
<sequence length="265" mass="30266">MSSLSGPFRTPEEEACAICFKSPSVVVFVGSAAFPVNSDLLLCRQEAGLLLITTTTRTTSITTFTATAIAIAIAIAITIAMSHHRRPHYDLTHETAAGRLPYDDERDTPHEGDRAHNYDPDHEPGRWRGRRDKSYSPRGRDHSYYDDYSSRHDSRDSRTGDIRRSSPHRRLERSRSPYYPPDDSRPRHSHSHSPSSEARYPRRSPPPHRDYDRHGHHQYYDRDAPELHEPERAPYYGQPSRDVMLEGIGGDWTDHDVATLLPFAV</sequence>
<keyword evidence="4" id="KW-1185">Reference proteome</keyword>
<proteinExistence type="predicted"/>
<dbReference type="EMBL" id="KI966446">
    <property type="protein sequence ID" value="EWC44137.1"/>
    <property type="molecule type" value="Genomic_DNA"/>
</dbReference>
<dbReference type="HOGENOM" id="CLU_091758_0_0_1"/>
<feature type="transmembrane region" description="Helical" evidence="2">
    <location>
        <begin position="61"/>
        <end position="81"/>
    </location>
</feature>
<dbReference type="AlphaFoldDB" id="W7HVQ7"/>
<dbReference type="OrthoDB" id="5423607at2759"/>
<protein>
    <submittedName>
        <fullName evidence="3">Uncharacterized protein</fullName>
    </submittedName>
</protein>
<dbReference type="Proteomes" id="UP000024837">
    <property type="component" value="Unassembled WGS sequence"/>
</dbReference>
<feature type="region of interest" description="Disordered" evidence="1">
    <location>
        <begin position="93"/>
        <end position="240"/>
    </location>
</feature>
<evidence type="ECO:0000313" key="4">
    <source>
        <dbReference type="Proteomes" id="UP000024837"/>
    </source>
</evidence>
<accession>W7HVQ7</accession>
<keyword evidence="2" id="KW-0472">Membrane</keyword>
<evidence type="ECO:0000256" key="2">
    <source>
        <dbReference type="SAM" id="Phobius"/>
    </source>
</evidence>